<dbReference type="AlphaFoldDB" id="A0A1A9QBS6"/>
<gene>
    <name evidence="1" type="ORF">A6V39_03905</name>
</gene>
<sequence>MAFPVTKVLIGVGTAGVLGGSSYGIYSLTKDNDSVENYLKKQSLTVVSYGANEKWEKAFKTYSLEKAEKGSEILDRAITKGNDIRDWCKDKLKEVINSTSSPIYQLASQWCVEYTTIKEQINSSKQLESNLATLNSKHSQLPKAIQNELKKITDTDSANPNGAKIKKWCENNLSRRYSDAQEIHYTNVKQHCFTA</sequence>
<dbReference type="Proteomes" id="UP000077623">
    <property type="component" value="Unassembled WGS sequence"/>
</dbReference>
<keyword evidence="2" id="KW-1185">Reference proteome</keyword>
<evidence type="ECO:0000313" key="2">
    <source>
        <dbReference type="Proteomes" id="UP000077623"/>
    </source>
</evidence>
<organism evidence="1 2">
    <name type="scientific">Candidatus Mycoplasma haematobovis</name>
    <dbReference type="NCBI Taxonomy" id="432608"/>
    <lineage>
        <taxon>Bacteria</taxon>
        <taxon>Bacillati</taxon>
        <taxon>Mycoplasmatota</taxon>
        <taxon>Mollicutes</taxon>
        <taxon>Mycoplasmataceae</taxon>
        <taxon>Mycoplasma</taxon>
    </lineage>
</organism>
<reference evidence="2" key="1">
    <citation type="submission" date="2016-04" db="EMBL/GenBank/DDBJ databases">
        <authorList>
            <person name="Quiroz-Castaneda R.E."/>
            <person name="Martinez-Ocampo F."/>
        </authorList>
    </citation>
    <scope>NUCLEOTIDE SEQUENCE [LARGE SCALE GENOMIC DNA]</scope>
    <source>
        <strain evidence="2">INIFAP01</strain>
    </source>
</reference>
<accession>A0A1A9QBS6</accession>
<comment type="caution">
    <text evidence="1">The sequence shown here is derived from an EMBL/GenBank/DDBJ whole genome shotgun (WGS) entry which is preliminary data.</text>
</comment>
<protein>
    <submittedName>
        <fullName evidence="1">Uncharacterized protein</fullName>
    </submittedName>
</protein>
<dbReference type="RefSeq" id="WP_187150418.1">
    <property type="nucleotide sequence ID" value="NZ_LWUJ01000012.1"/>
</dbReference>
<dbReference type="STRING" id="432608.A6V39_03905"/>
<proteinExistence type="predicted"/>
<dbReference type="EMBL" id="LWUJ01000012">
    <property type="protein sequence ID" value="OAL10032.1"/>
    <property type="molecule type" value="Genomic_DNA"/>
</dbReference>
<evidence type="ECO:0000313" key="1">
    <source>
        <dbReference type="EMBL" id="OAL10032.1"/>
    </source>
</evidence>
<name>A0A1A9QBS6_9MOLU</name>